<evidence type="ECO:0000256" key="3">
    <source>
        <dbReference type="ARBA" id="ARBA00022958"/>
    </source>
</evidence>
<evidence type="ECO:0000256" key="6">
    <source>
        <dbReference type="ARBA" id="ARBA00048616"/>
    </source>
</evidence>
<keyword evidence="4 8" id="KW-0560">Oxidoreductase</keyword>
<dbReference type="PANTHER" id="PTHR43170">
    <property type="entry name" value="GMP REDUCTASE"/>
    <property type="match status" value="1"/>
</dbReference>
<dbReference type="NCBIfam" id="TIGR01305">
    <property type="entry name" value="GMP_reduct_1"/>
    <property type="match status" value="1"/>
</dbReference>
<dbReference type="RefSeq" id="WP_071662414.1">
    <property type="nucleotide sequence ID" value="NZ_LUKY01000032.1"/>
</dbReference>
<evidence type="ECO:0000256" key="11">
    <source>
        <dbReference type="RuleBase" id="RU003929"/>
    </source>
</evidence>
<dbReference type="PANTHER" id="PTHR43170:SF5">
    <property type="entry name" value="GMP REDUCTASE"/>
    <property type="match status" value="1"/>
</dbReference>
<evidence type="ECO:0000256" key="2">
    <source>
        <dbReference type="ARBA" id="ARBA00022857"/>
    </source>
</evidence>
<keyword evidence="2 8" id="KW-0521">NADP</keyword>
<organism evidence="13 14">
    <name type="scientific">Candidatus Rickettsiella isopodorum</name>
    <dbReference type="NCBI Taxonomy" id="1225476"/>
    <lineage>
        <taxon>Bacteria</taxon>
        <taxon>Pseudomonadati</taxon>
        <taxon>Pseudomonadota</taxon>
        <taxon>Gammaproteobacteria</taxon>
        <taxon>Legionellales</taxon>
        <taxon>Coxiellaceae</taxon>
        <taxon>Rickettsiella</taxon>
    </lineage>
</organism>
<dbReference type="InterPro" id="IPR013785">
    <property type="entry name" value="Aldolase_TIM"/>
</dbReference>
<dbReference type="SMART" id="SM01240">
    <property type="entry name" value="IMPDH"/>
    <property type="match status" value="1"/>
</dbReference>
<comment type="catalytic activity">
    <reaction evidence="6 8 11">
        <text>IMP + NH4(+) + NADP(+) = GMP + NADPH + 2 H(+)</text>
        <dbReference type="Rhea" id="RHEA:17185"/>
        <dbReference type="ChEBI" id="CHEBI:15378"/>
        <dbReference type="ChEBI" id="CHEBI:28938"/>
        <dbReference type="ChEBI" id="CHEBI:57783"/>
        <dbReference type="ChEBI" id="CHEBI:58053"/>
        <dbReference type="ChEBI" id="CHEBI:58115"/>
        <dbReference type="ChEBI" id="CHEBI:58349"/>
        <dbReference type="EC" id="1.7.1.7"/>
    </reaction>
</comment>
<dbReference type="InterPro" id="IPR001093">
    <property type="entry name" value="IMP_DH_GMPRt"/>
</dbReference>
<evidence type="ECO:0000256" key="5">
    <source>
        <dbReference type="ARBA" id="ARBA00037691"/>
    </source>
</evidence>
<dbReference type="AlphaFoldDB" id="A0A1J8NJS3"/>
<dbReference type="EMBL" id="LUKY01000032">
    <property type="protein sequence ID" value="OIZ95154.1"/>
    <property type="molecule type" value="Genomic_DNA"/>
</dbReference>
<name>A0A1J8NJS3_9COXI</name>
<dbReference type="InterPro" id="IPR015875">
    <property type="entry name" value="IMP_DH/GMP_Rdtase_CS"/>
</dbReference>
<dbReference type="OrthoDB" id="9805398at2"/>
<evidence type="ECO:0000256" key="4">
    <source>
        <dbReference type="ARBA" id="ARBA00023002"/>
    </source>
</evidence>
<keyword evidence="1 8" id="KW-0479">Metal-binding</keyword>
<dbReference type="NCBIfam" id="NF003470">
    <property type="entry name" value="PRK05096.1"/>
    <property type="match status" value="1"/>
</dbReference>
<dbReference type="PROSITE" id="PS00487">
    <property type="entry name" value="IMP_DH_GMP_RED"/>
    <property type="match status" value="1"/>
</dbReference>
<protein>
    <recommendedName>
        <fullName evidence="8">GMP reductase</fullName>
        <ecNumber evidence="8">1.7.1.7</ecNumber>
    </recommendedName>
    <alternativeName>
        <fullName evidence="8">Guanosine 5'-monophosphate oxidoreductase</fullName>
        <shortName evidence="8">Guanosine monophosphate reductase</shortName>
    </alternativeName>
</protein>
<feature type="binding site" evidence="8 10">
    <location>
        <position position="181"/>
    </location>
    <ligand>
        <name>K(+)</name>
        <dbReference type="ChEBI" id="CHEBI:29103"/>
    </ligand>
</feature>
<evidence type="ECO:0000256" key="8">
    <source>
        <dbReference type="HAMAP-Rule" id="MF_00596"/>
    </source>
</evidence>
<evidence type="ECO:0000256" key="1">
    <source>
        <dbReference type="ARBA" id="ARBA00022723"/>
    </source>
</evidence>
<dbReference type="Pfam" id="PF00478">
    <property type="entry name" value="IMPDH"/>
    <property type="match status" value="1"/>
</dbReference>
<sequence>MRIEHEIRLDFKDVLIRPKRSTLQTRADVDLTRDYTFKHSRLSWKGIPIIASNMDHTGTFAMAKSLAHHKLLTAIDKFASLQDWKKFSTQHAKLTSYCFPTTGIKPEDADMLAKIIKSAPSPFICIDVANGYTQRFVDSIRALRKKYPKKTLIAGNVVTAEMAEELVLAGADIVKVGIGPGSVCTTRLKTGVGYPQLSAIIECADAVHGLGGHLCADGGCVSPGDVAKAFAAGADFVMLGGMLAGHEECAGEKVEENGQLFMRFYGMSSSEAMHKHHGKMNDYRASEGRSVNIPYRGKVENTLLDILGGLRSTCTYVGAQRLKELSKRTTFLRVTQQFNEVFAALQVNERITNT</sequence>
<comment type="subunit">
    <text evidence="8">Homotetramer.</text>
</comment>
<evidence type="ECO:0000313" key="14">
    <source>
        <dbReference type="Proteomes" id="UP000183924"/>
    </source>
</evidence>
<evidence type="ECO:0000313" key="13">
    <source>
        <dbReference type="EMBL" id="OIZ95154.1"/>
    </source>
</evidence>
<dbReference type="HAMAP" id="MF_00596">
    <property type="entry name" value="GMP_reduct_type1"/>
    <property type="match status" value="1"/>
</dbReference>
<keyword evidence="3 8" id="KW-0630">Potassium</keyword>
<evidence type="ECO:0000259" key="12">
    <source>
        <dbReference type="Pfam" id="PF00478"/>
    </source>
</evidence>
<dbReference type="SUPFAM" id="SSF51412">
    <property type="entry name" value="Inosine monophosphate dehydrogenase (IMPDH)"/>
    <property type="match status" value="1"/>
</dbReference>
<dbReference type="Proteomes" id="UP000183924">
    <property type="component" value="Unassembled WGS sequence"/>
</dbReference>
<dbReference type="EC" id="1.7.1.7" evidence="8"/>
<dbReference type="InterPro" id="IPR005993">
    <property type="entry name" value="GMPR"/>
</dbReference>
<feature type="domain" description="IMP dehydrogenase/GMP reductase" evidence="12">
    <location>
        <begin position="9"/>
        <end position="336"/>
    </location>
</feature>
<feature type="binding site" evidence="8">
    <location>
        <begin position="214"/>
        <end position="237"/>
    </location>
    <ligand>
        <name>NADP(+)</name>
        <dbReference type="ChEBI" id="CHEBI:58349"/>
    </ligand>
</feature>
<dbReference type="FunFam" id="3.20.20.70:FF:000012">
    <property type="entry name" value="GMP reductase"/>
    <property type="match status" value="1"/>
</dbReference>
<dbReference type="STRING" id="1225476.A1D18_03390"/>
<evidence type="ECO:0000256" key="9">
    <source>
        <dbReference type="PIRSR" id="PIRSR000235-1"/>
    </source>
</evidence>
<feature type="binding site" evidence="8 10">
    <location>
        <position position="179"/>
    </location>
    <ligand>
        <name>K(+)</name>
        <dbReference type="ChEBI" id="CHEBI:29103"/>
    </ligand>
</feature>
<evidence type="ECO:0000256" key="7">
    <source>
        <dbReference type="ARBA" id="ARBA00061520"/>
    </source>
</evidence>
<dbReference type="GO" id="GO:1902560">
    <property type="term" value="C:GMP reductase complex"/>
    <property type="evidence" value="ECO:0007669"/>
    <property type="project" value="InterPro"/>
</dbReference>
<comment type="function">
    <text evidence="5 8 11">Catalyzes the irreversible NADPH-dependent deamination of GMP to IMP. It functions in the conversion of nucleobase, nucleoside and nucleotide derivatives of G to A nucleotides, and in maintaining the intracellular balance of A and G nucleotides.</text>
</comment>
<evidence type="ECO:0000256" key="10">
    <source>
        <dbReference type="PIRSR" id="PIRSR000235-3"/>
    </source>
</evidence>
<dbReference type="GO" id="GO:0046872">
    <property type="term" value="F:metal ion binding"/>
    <property type="evidence" value="ECO:0007669"/>
    <property type="project" value="UniProtKB-KW"/>
</dbReference>
<dbReference type="GO" id="GO:0006163">
    <property type="term" value="P:purine nucleotide metabolic process"/>
    <property type="evidence" value="ECO:0007669"/>
    <property type="project" value="UniProtKB-UniRule"/>
</dbReference>
<dbReference type="CDD" id="cd00381">
    <property type="entry name" value="IMPDH"/>
    <property type="match status" value="1"/>
</dbReference>
<dbReference type="InterPro" id="IPR050139">
    <property type="entry name" value="GMP_reductase"/>
</dbReference>
<reference evidence="13 14" key="1">
    <citation type="submission" date="2016-03" db="EMBL/GenBank/DDBJ databases">
        <title>Comparative genomics of Rickettsiella.</title>
        <authorList>
            <person name="Chandler C."/>
            <person name="Wang Y."/>
        </authorList>
    </citation>
    <scope>NUCLEOTIDE SEQUENCE [LARGE SCALE GENOMIC DNA]</scope>
    <source>
        <strain evidence="13 14">RCFS May 2013</strain>
    </source>
</reference>
<comment type="caution">
    <text evidence="13">The sequence shown here is derived from an EMBL/GenBank/DDBJ whole genome shotgun (WGS) entry which is preliminary data.</text>
</comment>
<keyword evidence="14" id="KW-1185">Reference proteome</keyword>
<comment type="caution">
    <text evidence="8">Lacks conserved residue(s) required for the propagation of feature annotation.</text>
</comment>
<dbReference type="GO" id="GO:0003920">
    <property type="term" value="F:GMP reductase activity"/>
    <property type="evidence" value="ECO:0007669"/>
    <property type="project" value="UniProtKB-UniRule"/>
</dbReference>
<comment type="similarity">
    <text evidence="7 8">Belongs to the IMPDH/GMPR family. GuaC type 1 subfamily.</text>
</comment>
<accession>A0A1J8NJS3</accession>
<proteinExistence type="inferred from homology"/>
<dbReference type="Gene3D" id="3.20.20.70">
    <property type="entry name" value="Aldolase class I"/>
    <property type="match status" value="1"/>
</dbReference>
<dbReference type="PIRSF" id="PIRSF000235">
    <property type="entry name" value="GMP_reductase"/>
    <property type="match status" value="1"/>
</dbReference>
<feature type="active site" description="Thioimidate intermediate" evidence="8 9">
    <location>
        <position position="184"/>
    </location>
</feature>
<gene>
    <name evidence="8" type="primary">guaC</name>
    <name evidence="13" type="ORF">A1D18_03390</name>
</gene>